<protein>
    <submittedName>
        <fullName evidence="1">Glycogen [starch] synthase</fullName>
    </submittedName>
</protein>
<reference evidence="1" key="1">
    <citation type="journal article" date="2020" name="Ecol. Evol.">
        <title>Genome structure and content of the rice root-knot nematode (Meloidogyne graminicola).</title>
        <authorList>
            <person name="Phan N.T."/>
            <person name="Danchin E.G.J."/>
            <person name="Klopp C."/>
            <person name="Perfus-Barbeoch L."/>
            <person name="Kozlowski D.K."/>
            <person name="Koutsovoulos G.D."/>
            <person name="Lopez-Roques C."/>
            <person name="Bouchez O."/>
            <person name="Zahm M."/>
            <person name="Besnard G."/>
            <person name="Bellafiore S."/>
        </authorList>
    </citation>
    <scope>NUCLEOTIDE SEQUENCE</scope>
    <source>
        <strain evidence="1">VN-18</strain>
    </source>
</reference>
<accession>A0A8S9ZHZ0</accession>
<comment type="caution">
    <text evidence="1">The sequence shown here is derived from an EMBL/GenBank/DDBJ whole genome shotgun (WGS) entry which is preliminary data.</text>
</comment>
<evidence type="ECO:0000313" key="1">
    <source>
        <dbReference type="EMBL" id="KAF7632955.1"/>
    </source>
</evidence>
<dbReference type="EMBL" id="JABEBT010000089">
    <property type="protein sequence ID" value="KAF7632955.1"/>
    <property type="molecule type" value="Genomic_DNA"/>
</dbReference>
<name>A0A8S9ZHZ0_9BILA</name>
<gene>
    <name evidence="1" type="ORF">Mgra_00007658</name>
</gene>
<organism evidence="1 2">
    <name type="scientific">Meloidogyne graminicola</name>
    <dbReference type="NCBI Taxonomy" id="189291"/>
    <lineage>
        <taxon>Eukaryota</taxon>
        <taxon>Metazoa</taxon>
        <taxon>Ecdysozoa</taxon>
        <taxon>Nematoda</taxon>
        <taxon>Chromadorea</taxon>
        <taxon>Rhabditida</taxon>
        <taxon>Tylenchina</taxon>
        <taxon>Tylenchomorpha</taxon>
        <taxon>Tylenchoidea</taxon>
        <taxon>Meloidogynidae</taxon>
        <taxon>Meloidogyninae</taxon>
        <taxon>Meloidogyne</taxon>
    </lineage>
</organism>
<proteinExistence type="predicted"/>
<dbReference type="Proteomes" id="UP000605970">
    <property type="component" value="Unassembled WGS sequence"/>
</dbReference>
<evidence type="ECO:0000313" key="2">
    <source>
        <dbReference type="Proteomes" id="UP000605970"/>
    </source>
</evidence>
<keyword evidence="2" id="KW-1185">Reference proteome</keyword>
<sequence length="190" mass="21725">MNVDPKLNDLIEAKKILKEMCEFEKNRADGSLGENLCDFSIGWLTFPIINLCTRTASFVAGTINCKESWNFYSESIIITCKSYLQNWNNFLCPPNSLNRDCCMKKATNISKVLPTCEEFTNSVNKLGQEICTLTRKDGLELAKEGCNLSINLLMSIPKKMCYTLFASSSTQKYFFVFYLKPNTIIQWKKN</sequence>
<dbReference type="AlphaFoldDB" id="A0A8S9ZHZ0"/>